<dbReference type="RefSeq" id="WP_152860940.1">
    <property type="nucleotide sequence ID" value="NZ_VMNX01000022.1"/>
</dbReference>
<evidence type="ECO:0000313" key="1">
    <source>
        <dbReference type="EMBL" id="MPY48770.1"/>
    </source>
</evidence>
<name>A0A5N8WMV2_9ACTN</name>
<dbReference type="AlphaFoldDB" id="A0A5N8WMV2"/>
<accession>A0A5N8WMV2</accession>
<reference evidence="1 2" key="1">
    <citation type="submission" date="2019-09" db="EMBL/GenBank/DDBJ databases">
        <authorList>
            <person name="Duangmal K."/>
            <person name="Teo W.F.A."/>
            <person name="Lipun K."/>
        </authorList>
    </citation>
    <scope>NUCLEOTIDE SEQUENCE [LARGE SCALE GENOMIC DNA]</scope>
    <source>
        <strain evidence="1 2">K1PN6</strain>
    </source>
</reference>
<organism evidence="1 2">
    <name type="scientific">Streptomyces acidicola</name>
    <dbReference type="NCBI Taxonomy" id="2596892"/>
    <lineage>
        <taxon>Bacteria</taxon>
        <taxon>Bacillati</taxon>
        <taxon>Actinomycetota</taxon>
        <taxon>Actinomycetes</taxon>
        <taxon>Kitasatosporales</taxon>
        <taxon>Streptomycetaceae</taxon>
        <taxon>Streptomyces</taxon>
    </lineage>
</organism>
<dbReference type="Proteomes" id="UP000373149">
    <property type="component" value="Unassembled WGS sequence"/>
</dbReference>
<evidence type="ECO:0000313" key="2">
    <source>
        <dbReference type="Proteomes" id="UP000373149"/>
    </source>
</evidence>
<keyword evidence="2" id="KW-1185">Reference proteome</keyword>
<comment type="caution">
    <text evidence="1">The sequence shown here is derived from an EMBL/GenBank/DDBJ whole genome shotgun (WGS) entry which is preliminary data.</text>
</comment>
<protein>
    <submittedName>
        <fullName evidence="1">Uncharacterized protein</fullName>
    </submittedName>
</protein>
<proteinExistence type="predicted"/>
<dbReference type="EMBL" id="VMNX01000022">
    <property type="protein sequence ID" value="MPY48770.1"/>
    <property type="molecule type" value="Genomic_DNA"/>
</dbReference>
<gene>
    <name evidence="1" type="ORF">FPZ41_09390</name>
</gene>
<sequence length="62" mass="6820">MTTSPPERFHLTMASAGHPTMHGWWPREATARHKFATWVGSWGKPGARVTLADVETGTMLAT</sequence>